<dbReference type="Pfam" id="PF22564">
    <property type="entry name" value="HAAS"/>
    <property type="match status" value="1"/>
</dbReference>
<name>A0A9D2GHU9_9FIRM</name>
<feature type="transmembrane region" description="Helical" evidence="2">
    <location>
        <begin position="139"/>
        <end position="161"/>
    </location>
</feature>
<organism evidence="3 4">
    <name type="scientific">Candidatus Lachnoclostridium stercorigallinarum</name>
    <dbReference type="NCBI Taxonomy" id="2838634"/>
    <lineage>
        <taxon>Bacteria</taxon>
        <taxon>Bacillati</taxon>
        <taxon>Bacillota</taxon>
        <taxon>Clostridia</taxon>
        <taxon>Lachnospirales</taxon>
        <taxon>Lachnospiraceae</taxon>
    </lineage>
</organism>
<reference evidence="3" key="2">
    <citation type="submission" date="2021-04" db="EMBL/GenBank/DDBJ databases">
        <authorList>
            <person name="Gilroy R."/>
        </authorList>
    </citation>
    <scope>NUCLEOTIDE SEQUENCE</scope>
    <source>
        <strain evidence="3">ChiBcec1-1093</strain>
    </source>
</reference>
<feature type="transmembrane region" description="Helical" evidence="2">
    <location>
        <begin position="207"/>
        <end position="232"/>
    </location>
</feature>
<accession>A0A9D2GHU9</accession>
<comment type="caution">
    <text evidence="3">The sequence shown here is derived from an EMBL/GenBank/DDBJ whole genome shotgun (WGS) entry which is preliminary data.</text>
</comment>
<dbReference type="Proteomes" id="UP000824101">
    <property type="component" value="Unassembled WGS sequence"/>
</dbReference>
<proteinExistence type="predicted"/>
<evidence type="ECO:0000313" key="3">
    <source>
        <dbReference type="EMBL" id="HIZ79165.1"/>
    </source>
</evidence>
<feature type="transmembrane region" description="Helical" evidence="2">
    <location>
        <begin position="167"/>
        <end position="200"/>
    </location>
</feature>
<gene>
    <name evidence="3" type="ORF">IAA17_05200</name>
</gene>
<feature type="compositionally biased region" description="Basic and acidic residues" evidence="1">
    <location>
        <begin position="103"/>
        <end position="121"/>
    </location>
</feature>
<reference evidence="3" key="1">
    <citation type="journal article" date="2021" name="PeerJ">
        <title>Extensive microbial diversity within the chicken gut microbiome revealed by metagenomics and culture.</title>
        <authorList>
            <person name="Gilroy R."/>
            <person name="Ravi A."/>
            <person name="Getino M."/>
            <person name="Pursley I."/>
            <person name="Horton D.L."/>
            <person name="Alikhan N.F."/>
            <person name="Baker D."/>
            <person name="Gharbi K."/>
            <person name="Hall N."/>
            <person name="Watson M."/>
            <person name="Adriaenssens E.M."/>
            <person name="Foster-Nyarko E."/>
            <person name="Jarju S."/>
            <person name="Secka A."/>
            <person name="Antonio M."/>
            <person name="Oren A."/>
            <person name="Chaudhuri R.R."/>
            <person name="La Ragione R."/>
            <person name="Hildebrand F."/>
            <person name="Pallen M.J."/>
        </authorList>
    </citation>
    <scope>NUCLEOTIDE SEQUENCE</scope>
    <source>
        <strain evidence="3">ChiBcec1-1093</strain>
    </source>
</reference>
<dbReference type="AlphaFoldDB" id="A0A9D2GHU9"/>
<feature type="compositionally biased region" description="Polar residues" evidence="1">
    <location>
        <begin position="92"/>
        <end position="102"/>
    </location>
</feature>
<evidence type="ECO:0000313" key="4">
    <source>
        <dbReference type="Proteomes" id="UP000824101"/>
    </source>
</evidence>
<keyword evidence="2" id="KW-1133">Transmembrane helix</keyword>
<evidence type="ECO:0000256" key="1">
    <source>
        <dbReference type="SAM" id="MobiDB-lite"/>
    </source>
</evidence>
<keyword evidence="2" id="KW-0812">Transmembrane</keyword>
<evidence type="ECO:0008006" key="5">
    <source>
        <dbReference type="Google" id="ProtNLM"/>
    </source>
</evidence>
<keyword evidence="2" id="KW-0472">Membrane</keyword>
<protein>
    <recommendedName>
        <fullName evidence="5">DUF1700 domain-containing protein</fullName>
    </recommendedName>
</protein>
<sequence length="258" mass="27549">MSRETFMRELEYLLQDIGEEEKSDALAYYRDYLDEAGPENEEKVLREFGSPERVAAMIRASISGNMEEGGEFTETGYGDERFRDPGYEVQKRQTGPNGTETDSGQKTEAEKGERGPQDDVRGGNAGKPADSGMNRTLKIVLWAVLIIVAAPVVFSVGGGVLSVAAGIAFTILVIFFCVALGAVACLIGGIAAMVGGGVYLFADGVTGALFIGAGLVAVGLGLLLLVLSVWFYGKLVPAIFRKILDGCNRLVHRGRSRA</sequence>
<dbReference type="EMBL" id="DXBC01000079">
    <property type="protein sequence ID" value="HIZ79165.1"/>
    <property type="molecule type" value="Genomic_DNA"/>
</dbReference>
<feature type="compositionally biased region" description="Basic and acidic residues" evidence="1">
    <location>
        <begin position="78"/>
        <end position="91"/>
    </location>
</feature>
<feature type="region of interest" description="Disordered" evidence="1">
    <location>
        <begin position="64"/>
        <end position="129"/>
    </location>
</feature>
<evidence type="ECO:0000256" key="2">
    <source>
        <dbReference type="SAM" id="Phobius"/>
    </source>
</evidence>